<reference evidence="2" key="1">
    <citation type="submission" date="2024-07" db="EMBL/GenBank/DDBJ databases">
        <authorList>
            <person name="Yu S.T."/>
        </authorList>
    </citation>
    <scope>NUCLEOTIDE SEQUENCE</scope>
    <source>
        <strain evidence="2">R39</strain>
    </source>
</reference>
<dbReference type="SUPFAM" id="SSF55781">
    <property type="entry name" value="GAF domain-like"/>
    <property type="match status" value="1"/>
</dbReference>
<keyword evidence="1" id="KW-1133">Transmembrane helix</keyword>
<name>A0AB39QP77_9ACTN</name>
<feature type="transmembrane region" description="Helical" evidence="1">
    <location>
        <begin position="39"/>
        <end position="58"/>
    </location>
</feature>
<gene>
    <name evidence="2" type="ORF">AB5J52_12925</name>
</gene>
<keyword evidence="1" id="KW-0812">Transmembrane</keyword>
<dbReference type="AlphaFoldDB" id="A0AB39QP77"/>
<evidence type="ECO:0000256" key="1">
    <source>
        <dbReference type="SAM" id="Phobius"/>
    </source>
</evidence>
<protein>
    <recommendedName>
        <fullName evidence="3">GAF domain-containing protein</fullName>
    </recommendedName>
</protein>
<feature type="transmembrane region" description="Helical" evidence="1">
    <location>
        <begin position="12"/>
        <end position="33"/>
    </location>
</feature>
<dbReference type="RefSeq" id="WP_369222292.1">
    <property type="nucleotide sequence ID" value="NZ_CP163441.1"/>
</dbReference>
<accession>A0AB39QP77</accession>
<keyword evidence="1" id="KW-0472">Membrane</keyword>
<organism evidence="2">
    <name type="scientific">Streptomyces sp. R39</name>
    <dbReference type="NCBI Taxonomy" id="3238631"/>
    <lineage>
        <taxon>Bacteria</taxon>
        <taxon>Bacillati</taxon>
        <taxon>Actinomycetota</taxon>
        <taxon>Actinomycetes</taxon>
        <taxon>Kitasatosporales</taxon>
        <taxon>Streptomycetaceae</taxon>
        <taxon>Streptomyces</taxon>
    </lineage>
</organism>
<evidence type="ECO:0008006" key="3">
    <source>
        <dbReference type="Google" id="ProtNLM"/>
    </source>
</evidence>
<dbReference type="EMBL" id="CP163441">
    <property type="protein sequence ID" value="XDQ43088.1"/>
    <property type="molecule type" value="Genomic_DNA"/>
</dbReference>
<proteinExistence type="predicted"/>
<evidence type="ECO:0000313" key="2">
    <source>
        <dbReference type="EMBL" id="XDQ43088.1"/>
    </source>
</evidence>
<sequence>MSPQFKDKLVNFTLGLATLAATAYAFLASIFGSNEGSHQWIWITTGVLSSALAVYVGNSEKMRLTEYRNRMRRLATDAEKNYENLIANLAPSIAQSAVIADTTLPQAERDIRRGRLDQSVVVGVSEISDGARGVFYRWDAATSIFSLTSQWPTTAVREIKSGTHPAYSAPEITARTGQVLTRNDTASPFHSSTPTAADDSVVVVQVISNDKIIGILAMDAKMKTFPASEGFAPRHVRELMIYANELASGLGA</sequence>